<dbReference type="EMBL" id="OOIL02000171">
    <property type="protein sequence ID" value="VFQ61480.1"/>
    <property type="molecule type" value="Genomic_DNA"/>
</dbReference>
<keyword evidence="2" id="KW-0813">Transport</keyword>
<dbReference type="PANTHER" id="PTHR31651:SF33">
    <property type="entry name" value="PROTEIN PIN-LIKES 1"/>
    <property type="match status" value="1"/>
</dbReference>
<accession>A0A484K7Q4</accession>
<evidence type="ECO:0000256" key="1">
    <source>
        <dbReference type="ARBA" id="ARBA00004477"/>
    </source>
</evidence>
<dbReference type="OrthoDB" id="191139at2759"/>
<evidence type="ECO:0000256" key="9">
    <source>
        <dbReference type="ARBA" id="ARBA00025752"/>
    </source>
</evidence>
<dbReference type="GO" id="GO:0009734">
    <property type="term" value="P:auxin-activated signaling pathway"/>
    <property type="evidence" value="ECO:0007669"/>
    <property type="project" value="UniProtKB-KW"/>
</dbReference>
<evidence type="ECO:0000256" key="6">
    <source>
        <dbReference type="ARBA" id="ARBA00023136"/>
    </source>
</evidence>
<evidence type="ECO:0000256" key="4">
    <source>
        <dbReference type="ARBA" id="ARBA00022824"/>
    </source>
</evidence>
<feature type="transmembrane region" description="Helical" evidence="10">
    <location>
        <begin position="329"/>
        <end position="350"/>
    </location>
</feature>
<feature type="transmembrane region" description="Helical" evidence="10">
    <location>
        <begin position="7"/>
        <end position="30"/>
    </location>
</feature>
<dbReference type="Pfam" id="PF03547">
    <property type="entry name" value="Mem_trans"/>
    <property type="match status" value="1"/>
</dbReference>
<feature type="transmembrane region" description="Helical" evidence="10">
    <location>
        <begin position="74"/>
        <end position="95"/>
    </location>
</feature>
<feature type="transmembrane region" description="Helical" evidence="10">
    <location>
        <begin position="107"/>
        <end position="128"/>
    </location>
</feature>
<comment type="similarity">
    <text evidence="9">Belongs to the auxin efflux carrier (TC 2.A.69.2) family.</text>
</comment>
<keyword evidence="5 10" id="KW-1133">Transmembrane helix</keyword>
<comment type="function">
    <text evidence="8">Involved in cellular auxin homeostasis by regulating auxin metabolism. Regulates intracellular auxin accumulation at the endoplasmic reticulum and thus auxin availability for nuclear auxin signaling.</text>
</comment>
<dbReference type="GO" id="GO:0005789">
    <property type="term" value="C:endoplasmic reticulum membrane"/>
    <property type="evidence" value="ECO:0007669"/>
    <property type="project" value="UniProtKB-SubCell"/>
</dbReference>
<dbReference type="Proteomes" id="UP000595140">
    <property type="component" value="Unassembled WGS sequence"/>
</dbReference>
<comment type="subcellular location">
    <subcellularLocation>
        <location evidence="1">Endoplasmic reticulum membrane</location>
        <topology evidence="1">Multi-pass membrane protein</topology>
    </subcellularLocation>
</comment>
<dbReference type="GO" id="GO:0080162">
    <property type="term" value="P:endoplasmic reticulum to cytosol auxin transport"/>
    <property type="evidence" value="ECO:0007669"/>
    <property type="project" value="InterPro"/>
</dbReference>
<evidence type="ECO:0000256" key="8">
    <source>
        <dbReference type="ARBA" id="ARBA00025100"/>
    </source>
</evidence>
<feature type="transmembrane region" description="Helical" evidence="10">
    <location>
        <begin position="148"/>
        <end position="169"/>
    </location>
</feature>
<evidence type="ECO:0000256" key="3">
    <source>
        <dbReference type="ARBA" id="ARBA00022692"/>
    </source>
</evidence>
<evidence type="ECO:0000256" key="2">
    <source>
        <dbReference type="ARBA" id="ARBA00022448"/>
    </source>
</evidence>
<evidence type="ECO:0000313" key="12">
    <source>
        <dbReference type="Proteomes" id="UP000595140"/>
    </source>
</evidence>
<reference evidence="11 12" key="1">
    <citation type="submission" date="2018-04" db="EMBL/GenBank/DDBJ databases">
        <authorList>
            <person name="Vogel A."/>
        </authorList>
    </citation>
    <scope>NUCLEOTIDE SEQUENCE [LARGE SCALE GENOMIC DNA]</scope>
</reference>
<keyword evidence="12" id="KW-1185">Reference proteome</keyword>
<protein>
    <recommendedName>
        <fullName evidence="13">Protein PIN-LIKES 3-like</fullName>
    </recommendedName>
</protein>
<organism evidence="11 12">
    <name type="scientific">Cuscuta campestris</name>
    <dbReference type="NCBI Taxonomy" id="132261"/>
    <lineage>
        <taxon>Eukaryota</taxon>
        <taxon>Viridiplantae</taxon>
        <taxon>Streptophyta</taxon>
        <taxon>Embryophyta</taxon>
        <taxon>Tracheophyta</taxon>
        <taxon>Spermatophyta</taxon>
        <taxon>Magnoliopsida</taxon>
        <taxon>eudicotyledons</taxon>
        <taxon>Gunneridae</taxon>
        <taxon>Pentapetalae</taxon>
        <taxon>asterids</taxon>
        <taxon>lamiids</taxon>
        <taxon>Solanales</taxon>
        <taxon>Convolvulaceae</taxon>
        <taxon>Cuscuteae</taxon>
        <taxon>Cuscuta</taxon>
        <taxon>Cuscuta subgen. Grammica</taxon>
        <taxon>Cuscuta sect. Cleistogrammica</taxon>
    </lineage>
</organism>
<dbReference type="InterPro" id="IPR004776">
    <property type="entry name" value="Mem_transp_PIN-like"/>
</dbReference>
<keyword evidence="7" id="KW-0927">Auxin signaling pathway</keyword>
<evidence type="ECO:0000256" key="7">
    <source>
        <dbReference type="ARBA" id="ARBA00023294"/>
    </source>
</evidence>
<name>A0A484K7Q4_9ASTE</name>
<dbReference type="PANTHER" id="PTHR31651">
    <property type="match status" value="1"/>
</dbReference>
<evidence type="ECO:0000313" key="11">
    <source>
        <dbReference type="EMBL" id="VFQ61480.1"/>
    </source>
</evidence>
<keyword evidence="6 10" id="KW-0472">Membrane</keyword>
<sequence>MGKFMDLLIAASMPVLKVLLVTGLGSILALEHFDLLGEDARKHMNNIVYFVFNPSLVSSNLANSITYESIIKMWFMPLNIFITFVIGSILGCAAVHVTRAPQHLRGLIVGCCAAGNLGNMLIIIIPAVCKEKGSPFGDPDICHTSGMGYASLSMAIGAVYLWSYVYNIIRLSSSRSSKEVEIIHSPHSQSYVERSTLEHGNCIEPLLPSNDCTEEEGVYLEQKVLPSNTLHNKLQASFGTKIKQYLEMISRKINLKSLLAPLNHWSSKIVGFVVGVTPQIRRLLIGDSAPLHVIQDTALLLGDGSIPTLTLIMGGNLLKGLRGSSIDKSLIIGIIIVRYIALPIIGIAIVKGAIRFGLVVANDPLYQFVLYLQFALPPAMNIGTMTQLFGAGESECSVIMLWAYGLASISLTLWSTFYMWLVSI</sequence>
<evidence type="ECO:0008006" key="13">
    <source>
        <dbReference type="Google" id="ProtNLM"/>
    </source>
</evidence>
<keyword evidence="3 10" id="KW-0812">Transmembrane</keyword>
<dbReference type="AlphaFoldDB" id="A0A484K7Q4"/>
<keyword evidence="4" id="KW-0256">Endoplasmic reticulum</keyword>
<feature type="transmembrane region" description="Helical" evidence="10">
    <location>
        <begin position="370"/>
        <end position="389"/>
    </location>
</feature>
<gene>
    <name evidence="11" type="ORF">CCAM_LOCUS3256</name>
</gene>
<evidence type="ECO:0000256" key="10">
    <source>
        <dbReference type="SAM" id="Phobius"/>
    </source>
</evidence>
<dbReference type="InterPro" id="IPR045033">
    <property type="entry name" value="PILS1/3/4/5/7"/>
</dbReference>
<proteinExistence type="inferred from homology"/>
<evidence type="ECO:0000256" key="5">
    <source>
        <dbReference type="ARBA" id="ARBA00022989"/>
    </source>
</evidence>
<feature type="transmembrane region" description="Helical" evidence="10">
    <location>
        <begin position="401"/>
        <end position="421"/>
    </location>
</feature>